<keyword evidence="2" id="KW-1185">Reference proteome</keyword>
<name>A0A2I0SU04_9ACTN</name>
<accession>A0A2I0SU04</accession>
<dbReference type="EMBL" id="PJOS01000011">
    <property type="protein sequence ID" value="PKT73416.1"/>
    <property type="molecule type" value="Genomic_DNA"/>
</dbReference>
<dbReference type="RefSeq" id="WP_103548786.1">
    <property type="nucleotide sequence ID" value="NZ_JBHJSK010000008.1"/>
</dbReference>
<dbReference type="Proteomes" id="UP000236178">
    <property type="component" value="Unassembled WGS sequence"/>
</dbReference>
<protein>
    <submittedName>
        <fullName evidence="1">Uncharacterized protein</fullName>
    </submittedName>
</protein>
<organism evidence="1 2">
    <name type="scientific">Streptomyces populi</name>
    <dbReference type="NCBI Taxonomy" id="2058924"/>
    <lineage>
        <taxon>Bacteria</taxon>
        <taxon>Bacillati</taxon>
        <taxon>Actinomycetota</taxon>
        <taxon>Actinomycetes</taxon>
        <taxon>Kitasatosporales</taxon>
        <taxon>Streptomycetaceae</taxon>
        <taxon>Streptomyces</taxon>
    </lineage>
</organism>
<dbReference type="AlphaFoldDB" id="A0A2I0SU04"/>
<sequence>MQYELRAEYAEGIPPGSADARVALWHMTEAGATVSLCGRQLDPAAWTQPSTAWGTDASDPFCPECGVKYLRMNSG</sequence>
<comment type="caution">
    <text evidence="1">The sequence shown here is derived from an EMBL/GenBank/DDBJ whole genome shotgun (WGS) entry which is preliminary data.</text>
</comment>
<evidence type="ECO:0000313" key="2">
    <source>
        <dbReference type="Proteomes" id="UP000236178"/>
    </source>
</evidence>
<evidence type="ECO:0000313" key="1">
    <source>
        <dbReference type="EMBL" id="PKT73416.1"/>
    </source>
</evidence>
<reference evidence="1 2" key="1">
    <citation type="submission" date="2017-12" db="EMBL/GenBank/DDBJ databases">
        <title>Streptomyces populusis sp. nov., a novel endophytic actinobacterium isolated from stems of Populus adenopoda Maxim.</title>
        <authorList>
            <person name="Wang Z."/>
        </authorList>
    </citation>
    <scope>NUCLEOTIDE SEQUENCE [LARGE SCALE GENOMIC DNA]</scope>
    <source>
        <strain evidence="1 2">A249</strain>
    </source>
</reference>
<proteinExistence type="predicted"/>
<gene>
    <name evidence="1" type="ORF">CW362_08695</name>
</gene>
<dbReference type="OrthoDB" id="3854519at2"/>